<dbReference type="GO" id="GO:0005886">
    <property type="term" value="C:plasma membrane"/>
    <property type="evidence" value="ECO:0007669"/>
    <property type="project" value="UniProtKB-SubCell"/>
</dbReference>
<dbReference type="GO" id="GO:0006605">
    <property type="term" value="P:protein targeting"/>
    <property type="evidence" value="ECO:0007669"/>
    <property type="project" value="UniProtKB-UniRule"/>
</dbReference>
<evidence type="ECO:0000256" key="13">
    <source>
        <dbReference type="RuleBase" id="RU004349"/>
    </source>
</evidence>
<name>A0AA43UD89_9LACT</name>
<feature type="transmembrane region" description="Helical" evidence="10">
    <location>
        <begin position="115"/>
        <end position="134"/>
    </location>
</feature>
<comment type="subcellular location">
    <subcellularLocation>
        <location evidence="10">Cell membrane</location>
        <topology evidence="10">Multi-pass membrane protein</topology>
    </subcellularLocation>
    <subcellularLocation>
        <location evidence="1 12">Membrane</location>
        <topology evidence="1 12">Multi-pass membrane protein</topology>
    </subcellularLocation>
</comment>
<dbReference type="GO" id="GO:0043952">
    <property type="term" value="P:protein transport by the Sec complex"/>
    <property type="evidence" value="ECO:0007669"/>
    <property type="project" value="UniProtKB-UniRule"/>
</dbReference>
<dbReference type="Proteomes" id="UP001171751">
    <property type="component" value="Unassembled WGS sequence"/>
</dbReference>
<evidence type="ECO:0000256" key="2">
    <source>
        <dbReference type="ARBA" id="ARBA00005751"/>
    </source>
</evidence>
<dbReference type="InterPro" id="IPR026593">
    <property type="entry name" value="SecY"/>
</dbReference>
<proteinExistence type="inferred from homology"/>
<sequence>MFRLLAEAFKEKDVRQRMFFTLGMLIIFRIGTHITVPGVNASSLSSISESGLFNLLNIFGGGALSNFSIFALGISPFITSSIIMQLLQMDIIPVFSEWADQGEVGRRKLNQVTRYMTIAIAFVQALGISLGFNALSDLGLILNPGIPTYLMIALFLTAGTMLVVFLSEQISVNGIGNGSSLIIFSGIVAKVPQDIMNFYSSEIRNAGDELNQAIILAAIIIVAVILLVIFVVFMETGRRKIPVQYTKRVASSEQTAVLPLKVNSAGVIPVIFASSFIMLPQIVLGGLAESYAGATWYEVLSTIFNLQEPVGAAIYALLIVVFTYFYAHIQVDPEKMSENFQKQGAFIPSIRPGKDTQNYISYVLNRLSTVGAFYLMVIAVLPIVASMIWDLPTSLSLGGTSLLIVVGVALSTKEELEGLLSKRSYLGFIRD</sequence>
<comment type="caution">
    <text evidence="10">Lacks conserved residue(s) required for the propagation of feature annotation.</text>
</comment>
<dbReference type="InterPro" id="IPR030659">
    <property type="entry name" value="SecY_CS"/>
</dbReference>
<keyword evidence="5 10" id="KW-0653">Protein transport</keyword>
<evidence type="ECO:0000256" key="8">
    <source>
        <dbReference type="ARBA" id="ARBA00023136"/>
    </source>
</evidence>
<dbReference type="InterPro" id="IPR023201">
    <property type="entry name" value="SecY_dom_sf"/>
</dbReference>
<comment type="subunit">
    <text evidence="10">Component of the Sec protein translocase complex. Heterotrimer consisting of SecY, SecE and SecG subunits. The heterotrimers can form oligomers, although 1 heterotrimer is thought to be able to translocate proteins. Interacts with the ribosome. Interacts with SecDF, and other proteins may be involved. Interacts with SecA.</text>
</comment>
<dbReference type="NCBIfam" id="TIGR00967">
    <property type="entry name" value="3a0501s007"/>
    <property type="match status" value="1"/>
</dbReference>
<comment type="similarity">
    <text evidence="2 10 13">Belongs to the SecY/SEC61-alpha family.</text>
</comment>
<feature type="transmembrane region" description="Helical" evidence="10">
    <location>
        <begin position="310"/>
        <end position="327"/>
    </location>
</feature>
<keyword evidence="7 10" id="KW-0811">Translocation</keyword>
<evidence type="ECO:0000313" key="14">
    <source>
        <dbReference type="EMBL" id="MDO5457806.1"/>
    </source>
</evidence>
<feature type="transmembrane region" description="Helical" evidence="10">
    <location>
        <begin position="213"/>
        <end position="234"/>
    </location>
</feature>
<reference evidence="14" key="1">
    <citation type="submission" date="2023-07" db="EMBL/GenBank/DDBJ databases">
        <title>Between Cages and Wild: Unraveling the Impact of Captivity on Animal Microbiomes and Antimicrobial Resistance.</title>
        <authorList>
            <person name="Schmartz G.P."/>
            <person name="Rehner J."/>
            <person name="Schuff M.J."/>
            <person name="Becker S.L."/>
            <person name="Kravczyk M."/>
            <person name="Gurevich A."/>
            <person name="Francke R."/>
            <person name="Mueller R."/>
            <person name="Keller V."/>
            <person name="Keller A."/>
        </authorList>
    </citation>
    <scope>NUCLEOTIDE SEQUENCE</scope>
    <source>
        <strain evidence="14">S39M_St_73</strain>
    </source>
</reference>
<gene>
    <name evidence="10 14" type="primary">secY</name>
    <name evidence="14" type="ORF">Q4F26_05605</name>
</gene>
<feature type="transmembrane region" description="Helical" evidence="10">
    <location>
        <begin position="367"/>
        <end position="389"/>
    </location>
</feature>
<accession>A0AA43UD89</accession>
<dbReference type="PROSITE" id="PS00756">
    <property type="entry name" value="SECY_2"/>
    <property type="match status" value="1"/>
</dbReference>
<evidence type="ECO:0000256" key="12">
    <source>
        <dbReference type="RuleBase" id="RU003484"/>
    </source>
</evidence>
<evidence type="ECO:0000256" key="1">
    <source>
        <dbReference type="ARBA" id="ARBA00004141"/>
    </source>
</evidence>
<keyword evidence="10" id="KW-1003">Cell membrane</keyword>
<keyword evidence="4 10" id="KW-0812">Transmembrane</keyword>
<evidence type="ECO:0000256" key="9">
    <source>
        <dbReference type="ARBA" id="ARBA00039733"/>
    </source>
</evidence>
<comment type="function">
    <text evidence="10 11">The central subunit of the protein translocation channel SecYEG. Consists of two halves formed by TMs 1-5 and 6-10. These two domains form a lateral gate at the front which open onto the bilayer between TMs 2 and 7, and are clamped together by SecE at the back. The channel is closed by both a pore ring composed of hydrophobic SecY resides and a short helix (helix 2A) on the extracellular side of the membrane which forms a plug. The plug probably moves laterally to allow the channel to open. The ring and the pore may move independently.</text>
</comment>
<organism evidence="14 15">
    <name type="scientific">Atopococcus tabaci</name>
    <dbReference type="NCBI Taxonomy" id="269774"/>
    <lineage>
        <taxon>Bacteria</taxon>
        <taxon>Bacillati</taxon>
        <taxon>Bacillota</taxon>
        <taxon>Bacilli</taxon>
        <taxon>Lactobacillales</taxon>
        <taxon>Carnobacteriaceae</taxon>
        <taxon>Atopococcus</taxon>
    </lineage>
</organism>
<evidence type="ECO:0000256" key="4">
    <source>
        <dbReference type="ARBA" id="ARBA00022692"/>
    </source>
</evidence>
<dbReference type="PRINTS" id="PR00303">
    <property type="entry name" value="SECYTRNLCASE"/>
</dbReference>
<dbReference type="Gene3D" id="1.10.3370.10">
    <property type="entry name" value="SecY subunit domain"/>
    <property type="match status" value="1"/>
</dbReference>
<keyword evidence="8 10" id="KW-0472">Membrane</keyword>
<dbReference type="AlphaFoldDB" id="A0AA43UD89"/>
<dbReference type="PROSITE" id="PS00755">
    <property type="entry name" value="SECY_1"/>
    <property type="match status" value="1"/>
</dbReference>
<evidence type="ECO:0000256" key="11">
    <source>
        <dbReference type="RuleBase" id="RU000537"/>
    </source>
</evidence>
<dbReference type="PANTHER" id="PTHR10906">
    <property type="entry name" value="SECY/SEC61-ALPHA FAMILY MEMBER"/>
    <property type="match status" value="1"/>
</dbReference>
<dbReference type="Pfam" id="PF00344">
    <property type="entry name" value="SecY"/>
    <property type="match status" value="1"/>
</dbReference>
<dbReference type="FunFam" id="1.10.3370.10:FF:000001">
    <property type="entry name" value="Preprotein translocase subunit SecY"/>
    <property type="match status" value="1"/>
</dbReference>
<keyword evidence="6 10" id="KW-1133">Transmembrane helix</keyword>
<evidence type="ECO:0000313" key="15">
    <source>
        <dbReference type="Proteomes" id="UP001171751"/>
    </source>
</evidence>
<dbReference type="HAMAP" id="MF_01465">
    <property type="entry name" value="SecY"/>
    <property type="match status" value="1"/>
</dbReference>
<dbReference type="EMBL" id="JAUNQW010000026">
    <property type="protein sequence ID" value="MDO5457806.1"/>
    <property type="molecule type" value="Genomic_DNA"/>
</dbReference>
<evidence type="ECO:0000256" key="5">
    <source>
        <dbReference type="ARBA" id="ARBA00022927"/>
    </source>
</evidence>
<dbReference type="PIRSF" id="PIRSF004557">
    <property type="entry name" value="SecY"/>
    <property type="match status" value="1"/>
</dbReference>
<feature type="transmembrane region" description="Helical" evidence="10">
    <location>
        <begin position="18"/>
        <end position="36"/>
    </location>
</feature>
<protein>
    <recommendedName>
        <fullName evidence="9 10">Protein translocase subunit SecY</fullName>
    </recommendedName>
</protein>
<keyword evidence="3 10" id="KW-0813">Transport</keyword>
<evidence type="ECO:0000256" key="6">
    <source>
        <dbReference type="ARBA" id="ARBA00022989"/>
    </source>
</evidence>
<evidence type="ECO:0000256" key="10">
    <source>
        <dbReference type="HAMAP-Rule" id="MF_01465"/>
    </source>
</evidence>
<dbReference type="GO" id="GO:0065002">
    <property type="term" value="P:intracellular protein transmembrane transport"/>
    <property type="evidence" value="ECO:0007669"/>
    <property type="project" value="UniProtKB-UniRule"/>
</dbReference>
<dbReference type="SUPFAM" id="SSF103491">
    <property type="entry name" value="Preprotein translocase SecY subunit"/>
    <property type="match status" value="1"/>
</dbReference>
<feature type="transmembrane region" description="Helical" evidence="10">
    <location>
        <begin position="56"/>
        <end position="79"/>
    </location>
</feature>
<dbReference type="InterPro" id="IPR002208">
    <property type="entry name" value="SecY/SEC61-alpha"/>
</dbReference>
<keyword evidence="15" id="KW-1185">Reference proteome</keyword>
<feature type="transmembrane region" description="Helical" evidence="10">
    <location>
        <begin position="255"/>
        <end position="279"/>
    </location>
</feature>
<evidence type="ECO:0000256" key="7">
    <source>
        <dbReference type="ARBA" id="ARBA00023010"/>
    </source>
</evidence>
<feature type="transmembrane region" description="Helical" evidence="10">
    <location>
        <begin position="146"/>
        <end position="167"/>
    </location>
</feature>
<evidence type="ECO:0000256" key="3">
    <source>
        <dbReference type="ARBA" id="ARBA00022448"/>
    </source>
</evidence>
<feature type="transmembrane region" description="Helical" evidence="10">
    <location>
        <begin position="174"/>
        <end position="193"/>
    </location>
</feature>
<comment type="caution">
    <text evidence="14">The sequence shown here is derived from an EMBL/GenBank/DDBJ whole genome shotgun (WGS) entry which is preliminary data.</text>
</comment>